<dbReference type="GO" id="GO:0009279">
    <property type="term" value="C:cell outer membrane"/>
    <property type="evidence" value="ECO:0007669"/>
    <property type="project" value="UniProtKB-SubCell"/>
</dbReference>
<evidence type="ECO:0000256" key="5">
    <source>
        <dbReference type="ARBA" id="ARBA00023136"/>
    </source>
</evidence>
<dbReference type="Gene3D" id="2.60.40.1120">
    <property type="entry name" value="Carboxypeptidase-like, regulatory domain"/>
    <property type="match status" value="1"/>
</dbReference>
<protein>
    <submittedName>
        <fullName evidence="9">TonB-linked outer membrane protein, SusC/RagA family</fullName>
    </submittedName>
</protein>
<dbReference type="InterPro" id="IPR012910">
    <property type="entry name" value="Plug_dom"/>
</dbReference>
<evidence type="ECO:0000256" key="6">
    <source>
        <dbReference type="ARBA" id="ARBA00023237"/>
    </source>
</evidence>
<dbReference type="SUPFAM" id="SSF56935">
    <property type="entry name" value="Porins"/>
    <property type="match status" value="1"/>
</dbReference>
<evidence type="ECO:0000313" key="9">
    <source>
        <dbReference type="EMBL" id="SMC70607.1"/>
    </source>
</evidence>
<comment type="similarity">
    <text evidence="7">Belongs to the TonB-dependent receptor family.</text>
</comment>
<evidence type="ECO:0000259" key="8">
    <source>
        <dbReference type="Pfam" id="PF07715"/>
    </source>
</evidence>
<dbReference type="InterPro" id="IPR039426">
    <property type="entry name" value="TonB-dep_rcpt-like"/>
</dbReference>
<dbReference type="NCBIfam" id="TIGR04057">
    <property type="entry name" value="SusC_RagA_signa"/>
    <property type="match status" value="1"/>
</dbReference>
<sequence>MNFYFKRLSRLPAGVSKILLAMKFTILLLTVAVLQVNASSYGQTVTLKKRNATLISIFEEIRQQTGYDFIYIDRTVEKAGLIDLDLKQVPLKEALIQVFFNQPFTFQIDKNAIIVKSRPELVSPNQQRIVSGKVVDEKGSPLEGVNVQAKISRTNSRTVKNGAFSIQIKDDNDQLTFSFVGYDTQTMNVPAKGTNLLNIVLKAKVGDLDNIVITGIGIERKKESFTGATANFSGTELKVIGNNNIIASLRALDPSFMQIENNQVGSNPNALPNIEVRGQTSIPASNLRSEFTADPNLPLFILDGFETNLRTIVDLDMNIVASVTILKDASSTALYGSRASNGVVVVETIKPKSGKVKLSYSGDFRVETPDLRSYNMMNATEKLEFERLSGRYTATNVRSQLGLDSLYNSRLANVVRGVNTYWLDKPLQTGFSNRHSVSVRGGEGTILFDLGVNIKNTKGTMIGSDRDDWGGNLNLNYRTGKINVSNRASFVGSKSNETPYGSFSTWVNMNPYYEYAPVHERFIDSVQRAGAFPLIMNPLYNASIGSFNRANNFTINNNLQIIYDVMPSLRITAGGQVSKGNLLADNFVSPRHSQFVATEAARKGSLNRRTSSSFSYTANLMATYAKVFAEKHTINMNFRTEISENQSRAEGYKVVGFQPSSNGNPAFAFGYEENSKPSASTQIVRRNSVLASVNYSYLQKYNADFNFNMDGSTVFGSNNLYSPYYSGGLSWNVHREAFMKKLEWISMLRLRANMGVTGNQNFGSLSESIYNYHPDNNSFGQGVYLGSLGAPDLEWQRTIQTSVGMDLSTFGNRGSLQFNAYRKKTENLIVEASFPSSTGVGSYPFNAGELNVEGLETMINYSPIYRPKDQVVLTFAVMGAVSRMVYSNFNNKLKNLNQNLQNSKSLIRYKDGFGPRDIWAVPSLGIDPATGRELFWSKEGQQTFIYNSDDIIRIGSGQPLVEGTMRGSFNYKGFNANAVLRYVLQKDQMNYALYTKVENISSLNVESNKDRRALYDRWQNIGDVRQFKAISAVINSPISSRFIQTENTISLESLSLGYEFSRKAWLDKAKMSSLRITAFTNDIFYSSTVRRERGIDYPYSRSVSMSISVTFK</sequence>
<evidence type="ECO:0000256" key="7">
    <source>
        <dbReference type="PROSITE-ProRule" id="PRU01360"/>
    </source>
</evidence>
<keyword evidence="5 7" id="KW-0472">Membrane</keyword>
<keyword evidence="4 7" id="KW-0812">Transmembrane</keyword>
<dbReference type="Pfam" id="PF07715">
    <property type="entry name" value="Plug"/>
    <property type="match status" value="1"/>
</dbReference>
<organism evidence="9 10">
    <name type="scientific">Pedobacter nyackensis</name>
    <dbReference type="NCBI Taxonomy" id="475255"/>
    <lineage>
        <taxon>Bacteria</taxon>
        <taxon>Pseudomonadati</taxon>
        <taxon>Bacteroidota</taxon>
        <taxon>Sphingobacteriia</taxon>
        <taxon>Sphingobacteriales</taxon>
        <taxon>Sphingobacteriaceae</taxon>
        <taxon>Pedobacter</taxon>
    </lineage>
</organism>
<dbReference type="NCBIfam" id="TIGR04056">
    <property type="entry name" value="OMP_RagA_SusC"/>
    <property type="match status" value="1"/>
</dbReference>
<dbReference type="STRING" id="475255.SAMN04488101_102332"/>
<keyword evidence="2 7" id="KW-0813">Transport</keyword>
<gene>
    <name evidence="9" type="ORF">SAMN04488101_102332</name>
</gene>
<name>A0A1W2BC89_9SPHI</name>
<dbReference type="AlphaFoldDB" id="A0A1W2BC89"/>
<dbReference type="PROSITE" id="PS52016">
    <property type="entry name" value="TONB_DEPENDENT_REC_3"/>
    <property type="match status" value="1"/>
</dbReference>
<dbReference type="Gene3D" id="2.170.130.10">
    <property type="entry name" value="TonB-dependent receptor, plug domain"/>
    <property type="match status" value="1"/>
</dbReference>
<dbReference type="InterPro" id="IPR008969">
    <property type="entry name" value="CarboxyPept-like_regulatory"/>
</dbReference>
<dbReference type="SUPFAM" id="SSF49464">
    <property type="entry name" value="Carboxypeptidase regulatory domain-like"/>
    <property type="match status" value="1"/>
</dbReference>
<dbReference type="Pfam" id="PF13715">
    <property type="entry name" value="CarbopepD_reg_2"/>
    <property type="match status" value="1"/>
</dbReference>
<accession>A0A1W2BC89</accession>
<evidence type="ECO:0000256" key="2">
    <source>
        <dbReference type="ARBA" id="ARBA00022448"/>
    </source>
</evidence>
<feature type="domain" description="TonB-dependent receptor plug" evidence="8">
    <location>
        <begin position="222"/>
        <end position="343"/>
    </location>
</feature>
<dbReference type="InterPro" id="IPR036942">
    <property type="entry name" value="Beta-barrel_TonB_sf"/>
</dbReference>
<dbReference type="InterPro" id="IPR023997">
    <property type="entry name" value="TonB-dep_OMP_SusC/RagA_CS"/>
</dbReference>
<comment type="subcellular location">
    <subcellularLocation>
        <location evidence="1 7">Cell outer membrane</location>
        <topology evidence="1 7">Multi-pass membrane protein</topology>
    </subcellularLocation>
</comment>
<dbReference type="InterPro" id="IPR023996">
    <property type="entry name" value="TonB-dep_OMP_SusC/RagA"/>
</dbReference>
<keyword evidence="3 7" id="KW-1134">Transmembrane beta strand</keyword>
<dbReference type="InterPro" id="IPR037066">
    <property type="entry name" value="Plug_dom_sf"/>
</dbReference>
<dbReference type="Gene3D" id="2.40.170.20">
    <property type="entry name" value="TonB-dependent receptor, beta-barrel domain"/>
    <property type="match status" value="1"/>
</dbReference>
<keyword evidence="10" id="KW-1185">Reference proteome</keyword>
<dbReference type="Proteomes" id="UP000192678">
    <property type="component" value="Unassembled WGS sequence"/>
</dbReference>
<dbReference type="EMBL" id="FWYB01000002">
    <property type="protein sequence ID" value="SMC70607.1"/>
    <property type="molecule type" value="Genomic_DNA"/>
</dbReference>
<evidence type="ECO:0000256" key="4">
    <source>
        <dbReference type="ARBA" id="ARBA00022692"/>
    </source>
</evidence>
<reference evidence="9 10" key="1">
    <citation type="submission" date="2017-04" db="EMBL/GenBank/DDBJ databases">
        <authorList>
            <person name="Afonso C.L."/>
            <person name="Miller P.J."/>
            <person name="Scott M.A."/>
            <person name="Spackman E."/>
            <person name="Goraichik I."/>
            <person name="Dimitrov K.M."/>
            <person name="Suarez D.L."/>
            <person name="Swayne D.E."/>
        </authorList>
    </citation>
    <scope>NUCLEOTIDE SEQUENCE [LARGE SCALE GENOMIC DNA]</scope>
    <source>
        <strain evidence="9 10">DSM 19625</strain>
    </source>
</reference>
<evidence type="ECO:0000313" key="10">
    <source>
        <dbReference type="Proteomes" id="UP000192678"/>
    </source>
</evidence>
<proteinExistence type="inferred from homology"/>
<evidence type="ECO:0000256" key="3">
    <source>
        <dbReference type="ARBA" id="ARBA00022452"/>
    </source>
</evidence>
<keyword evidence="6 7" id="KW-0998">Cell outer membrane</keyword>
<evidence type="ECO:0000256" key="1">
    <source>
        <dbReference type="ARBA" id="ARBA00004571"/>
    </source>
</evidence>